<organism evidence="2 3">
    <name type="scientific">Phyllobacterium myrsinacearum</name>
    <dbReference type="NCBI Taxonomy" id="28101"/>
    <lineage>
        <taxon>Bacteria</taxon>
        <taxon>Pseudomonadati</taxon>
        <taxon>Pseudomonadota</taxon>
        <taxon>Alphaproteobacteria</taxon>
        <taxon>Hyphomicrobiales</taxon>
        <taxon>Phyllobacteriaceae</taxon>
        <taxon>Phyllobacterium</taxon>
    </lineage>
</organism>
<name>A0A839ES80_9HYPH</name>
<evidence type="ECO:0008006" key="4">
    <source>
        <dbReference type="Google" id="ProtNLM"/>
    </source>
</evidence>
<feature type="compositionally biased region" description="Basic and acidic residues" evidence="1">
    <location>
        <begin position="149"/>
        <end position="160"/>
    </location>
</feature>
<evidence type="ECO:0000313" key="2">
    <source>
        <dbReference type="EMBL" id="MBA8881662.1"/>
    </source>
</evidence>
<comment type="caution">
    <text evidence="2">The sequence shown here is derived from an EMBL/GenBank/DDBJ whole genome shotgun (WGS) entry which is preliminary data.</text>
</comment>
<dbReference type="Proteomes" id="UP000549052">
    <property type="component" value="Unassembled WGS sequence"/>
</dbReference>
<dbReference type="RefSeq" id="WP_182552223.1">
    <property type="nucleotide sequence ID" value="NZ_JACGXN010000016.1"/>
</dbReference>
<keyword evidence="3" id="KW-1185">Reference proteome</keyword>
<sequence length="160" mass="18744">MRQIARYMFDALDAEAFRGVRGIQDGAWHVNWSVRSYRINDKVEDNVLVIHAIEIAEQYRRQGYLTEVFQAIIDQGEIGQQKFNFILFENCGEHLLECLRTKLMFSITDPTWRRLAHREIAPFLPFANRDIEAQQKRSGSQARIPSETLMDRVSDEPRES</sequence>
<reference evidence="2 3" key="1">
    <citation type="submission" date="2020-07" db="EMBL/GenBank/DDBJ databases">
        <title>Genomic Encyclopedia of Type Strains, Phase IV (KMG-V): Genome sequencing to study the core and pangenomes of soil and plant-associated prokaryotes.</title>
        <authorList>
            <person name="Whitman W."/>
        </authorList>
    </citation>
    <scope>NUCLEOTIDE SEQUENCE [LARGE SCALE GENOMIC DNA]</scope>
    <source>
        <strain evidence="2 3">AN3</strain>
    </source>
</reference>
<dbReference type="EMBL" id="JACGXN010000016">
    <property type="protein sequence ID" value="MBA8881662.1"/>
    <property type="molecule type" value="Genomic_DNA"/>
</dbReference>
<dbReference type="AlphaFoldDB" id="A0A839ES80"/>
<proteinExistence type="predicted"/>
<gene>
    <name evidence="2" type="ORF">FHW16_005407</name>
</gene>
<accession>A0A839ES80</accession>
<feature type="region of interest" description="Disordered" evidence="1">
    <location>
        <begin position="134"/>
        <end position="160"/>
    </location>
</feature>
<protein>
    <recommendedName>
        <fullName evidence="4">N-acetyltransferase domain-containing protein</fullName>
    </recommendedName>
</protein>
<evidence type="ECO:0000313" key="3">
    <source>
        <dbReference type="Proteomes" id="UP000549052"/>
    </source>
</evidence>
<evidence type="ECO:0000256" key="1">
    <source>
        <dbReference type="SAM" id="MobiDB-lite"/>
    </source>
</evidence>